<evidence type="ECO:0000256" key="1">
    <source>
        <dbReference type="ARBA" id="ARBA00006538"/>
    </source>
</evidence>
<dbReference type="GO" id="GO:0002152">
    <property type="term" value="P:bile acid conjugation"/>
    <property type="evidence" value="ECO:0007669"/>
    <property type="project" value="Ensembl"/>
</dbReference>
<evidence type="ECO:0000256" key="2">
    <source>
        <dbReference type="PIRSR" id="PIRSR016521-1"/>
    </source>
</evidence>
<evidence type="ECO:0000313" key="6">
    <source>
        <dbReference type="Proteomes" id="UP000694554"/>
    </source>
</evidence>
<feature type="domain" description="BAAT/Acyl-CoA thioester hydrolase C-terminal" evidence="4">
    <location>
        <begin position="210"/>
        <end position="409"/>
    </location>
</feature>
<comment type="similarity">
    <text evidence="1">Belongs to the C/M/P thioester hydrolase family.</text>
</comment>
<proteinExistence type="inferred from homology"/>
<dbReference type="GO" id="GO:0006631">
    <property type="term" value="P:fatty acid metabolic process"/>
    <property type="evidence" value="ECO:0007669"/>
    <property type="project" value="TreeGrafter"/>
</dbReference>
<dbReference type="Pfam" id="PF04775">
    <property type="entry name" value="Bile_Hydr_Trans"/>
    <property type="match status" value="1"/>
</dbReference>
<dbReference type="GO" id="GO:0016410">
    <property type="term" value="F:N-acyltransferase activity"/>
    <property type="evidence" value="ECO:0007669"/>
    <property type="project" value="Ensembl"/>
</dbReference>
<reference evidence="5" key="2">
    <citation type="submission" date="2025-08" db="UniProtKB">
        <authorList>
            <consortium name="Ensembl"/>
        </authorList>
    </citation>
    <scope>IDENTIFICATION</scope>
</reference>
<dbReference type="PIRSF" id="PIRSF016521">
    <property type="entry name" value="Acyl-CoA_hydro"/>
    <property type="match status" value="1"/>
</dbReference>
<gene>
    <name evidence="5" type="primary">BAAT</name>
</gene>
<dbReference type="AlphaFoldDB" id="A0A8C9C1Z0"/>
<dbReference type="GO" id="GO:0006699">
    <property type="term" value="P:bile acid biosynthetic process"/>
    <property type="evidence" value="ECO:0007669"/>
    <property type="project" value="Ensembl"/>
</dbReference>
<name>A0A8C9C1Z0_PHOSS</name>
<reference evidence="5" key="1">
    <citation type="submission" date="2019-08" db="EMBL/GenBank/DDBJ databases">
        <title>Phocoena sinus (Vaquita) genome, mPhoSin1, primary haplotype.</title>
        <authorList>
            <person name="Morin P."/>
            <person name="Mountcastle J."/>
            <person name="Fungtammasan C."/>
            <person name="Rhie A."/>
            <person name="Rojas-Bracho L."/>
            <person name="Smith C.R."/>
            <person name="Taylor B.L."/>
            <person name="Gulland F.M.D."/>
            <person name="Musser W."/>
            <person name="Houck M."/>
            <person name="Haase B."/>
            <person name="Paez S."/>
            <person name="Howe K."/>
            <person name="Torrance J."/>
            <person name="Formenti G."/>
            <person name="Phillippy A."/>
            <person name="Ryder O."/>
            <person name="Jarvis E.D."/>
            <person name="Fedrigo O."/>
        </authorList>
    </citation>
    <scope>NUCLEOTIDE SEQUENCE [LARGE SCALE GENOMIC DNA]</scope>
</reference>
<evidence type="ECO:0000313" key="5">
    <source>
        <dbReference type="Ensembl" id="ENSPSNP00000011457.1"/>
    </source>
</evidence>
<dbReference type="Gene3D" id="3.40.50.1820">
    <property type="entry name" value="alpha/beta hydrolase"/>
    <property type="match status" value="2"/>
</dbReference>
<feature type="active site" description="Charge relay system" evidence="2">
    <location>
        <position position="324"/>
    </location>
</feature>
<dbReference type="Gene3D" id="2.60.40.2240">
    <property type="entry name" value="Acyl-CoA thioester hydrolase/BAAT N-terminal domain"/>
    <property type="match status" value="1"/>
</dbReference>
<keyword evidence="6" id="KW-1185">Reference proteome</keyword>
<reference evidence="5" key="3">
    <citation type="submission" date="2025-09" db="UniProtKB">
        <authorList>
            <consortium name="Ensembl"/>
        </authorList>
    </citation>
    <scope>IDENTIFICATION</scope>
</reference>
<dbReference type="InterPro" id="IPR014940">
    <property type="entry name" value="BAAT_C"/>
</dbReference>
<feature type="domain" description="Acyl-CoA thioester hydrolase/bile acid-CoA amino acid N-acetyltransferase" evidence="3">
    <location>
        <begin position="25"/>
        <end position="148"/>
    </location>
</feature>
<sequence length="416" mass="46685">VTGELELNPKQPDSCALVLMSQRIAKDLTPFQIVLLWTSLEDEKGILFHSQAYSRASEVGEVDLEHASSLGGDCVGVHPMGLLWSLKLEKILTKLLKRDVMNNPLQVQLKLYDSDVMVTHTTITTPKVSLTLERWYVAPGVTRIQVKESCLRGALLLHPGGRFPVVIDLFGGIGGLIEIRASLLASQGFAVLALAYCDYEDLPFQLEKGDLAYFEEDANFLLRHPKINLTFSVSFNPYFSISMIFFTAAALINGPNFILDIPQVYHGHINQLWPFSPHSLSISTLGLVELQHIFEDTRAEASETFFLPIEKAQGHFLFIVGEEDMNVNSKVYAGQATEQLRRHGKNDWTLLSYPGVGHLIEPPYSPPCCAWRISNLHLFMHWGGEVIPHVAAQERSWKEIQKFLRKHLIPVVTSCL</sequence>
<evidence type="ECO:0000259" key="3">
    <source>
        <dbReference type="Pfam" id="PF04775"/>
    </source>
</evidence>
<dbReference type="GO" id="GO:0052817">
    <property type="term" value="F:very long-chain fatty acyl-CoA hydrolase activity"/>
    <property type="evidence" value="ECO:0007669"/>
    <property type="project" value="Ensembl"/>
</dbReference>
<dbReference type="Pfam" id="PF08840">
    <property type="entry name" value="BAAT_C"/>
    <property type="match status" value="1"/>
</dbReference>
<evidence type="ECO:0000259" key="4">
    <source>
        <dbReference type="Pfam" id="PF08840"/>
    </source>
</evidence>
<dbReference type="InterPro" id="IPR042490">
    <property type="entry name" value="Thio_Ohase/BAAT_N"/>
</dbReference>
<organism evidence="5 6">
    <name type="scientific">Phocoena sinus</name>
    <name type="common">Vaquita</name>
    <dbReference type="NCBI Taxonomy" id="42100"/>
    <lineage>
        <taxon>Eukaryota</taxon>
        <taxon>Metazoa</taxon>
        <taxon>Chordata</taxon>
        <taxon>Craniata</taxon>
        <taxon>Vertebrata</taxon>
        <taxon>Euteleostomi</taxon>
        <taxon>Mammalia</taxon>
        <taxon>Eutheria</taxon>
        <taxon>Laurasiatheria</taxon>
        <taxon>Artiodactyla</taxon>
        <taxon>Whippomorpha</taxon>
        <taxon>Cetacea</taxon>
        <taxon>Odontoceti</taxon>
        <taxon>Phocoenidae</taxon>
        <taxon>Phocoena</taxon>
    </lineage>
</organism>
<dbReference type="InterPro" id="IPR016662">
    <property type="entry name" value="Acyl-CoA_thioEstase_long-chain"/>
</dbReference>
<dbReference type="FunFam" id="3.40.50.1820:FF:000024">
    <property type="entry name" value="acyl-coenzyme A thioesterase 4"/>
    <property type="match status" value="1"/>
</dbReference>
<dbReference type="GeneTree" id="ENSGT01010000222336"/>
<dbReference type="GO" id="GO:0005829">
    <property type="term" value="C:cytosol"/>
    <property type="evidence" value="ECO:0007669"/>
    <property type="project" value="Ensembl"/>
</dbReference>
<dbReference type="Proteomes" id="UP000694554">
    <property type="component" value="Chromosome 6"/>
</dbReference>
<dbReference type="InterPro" id="IPR006862">
    <property type="entry name" value="Thio_Ohase/aa_AcTrfase"/>
</dbReference>
<dbReference type="GO" id="GO:0052816">
    <property type="term" value="F:long-chain fatty acyl-CoA hydrolase activity"/>
    <property type="evidence" value="ECO:0007669"/>
    <property type="project" value="Ensembl"/>
</dbReference>
<dbReference type="GO" id="GO:0005777">
    <property type="term" value="C:peroxisome"/>
    <property type="evidence" value="ECO:0007669"/>
    <property type="project" value="Ensembl"/>
</dbReference>
<dbReference type="PANTHER" id="PTHR10824">
    <property type="entry name" value="ACYL-COENZYME A THIOESTERASE-RELATED"/>
    <property type="match status" value="1"/>
</dbReference>
<dbReference type="GO" id="GO:0019530">
    <property type="term" value="P:taurine metabolic process"/>
    <property type="evidence" value="ECO:0007669"/>
    <property type="project" value="Ensembl"/>
</dbReference>
<accession>A0A8C9C1Z0</accession>
<dbReference type="GO" id="GO:0052815">
    <property type="term" value="F:medium-chain fatty acyl-CoA hydrolase activity"/>
    <property type="evidence" value="ECO:0007669"/>
    <property type="project" value="Ensembl"/>
</dbReference>
<dbReference type="GO" id="GO:0006544">
    <property type="term" value="P:glycine metabolic process"/>
    <property type="evidence" value="ECO:0007669"/>
    <property type="project" value="Ensembl"/>
</dbReference>
<dbReference type="InterPro" id="IPR029058">
    <property type="entry name" value="AB_hydrolase_fold"/>
</dbReference>
<dbReference type="SUPFAM" id="SSF53474">
    <property type="entry name" value="alpha/beta-Hydrolases"/>
    <property type="match status" value="1"/>
</dbReference>
<dbReference type="GO" id="GO:0047963">
    <property type="term" value="F:glycine N-choloyltransferase activity"/>
    <property type="evidence" value="ECO:0007669"/>
    <property type="project" value="Ensembl"/>
</dbReference>
<feature type="active site" description="Charge relay system" evidence="2">
    <location>
        <position position="358"/>
    </location>
</feature>
<dbReference type="GO" id="GO:0006637">
    <property type="term" value="P:acyl-CoA metabolic process"/>
    <property type="evidence" value="ECO:0007669"/>
    <property type="project" value="Ensembl"/>
</dbReference>
<dbReference type="PANTHER" id="PTHR10824:SF18">
    <property type="entry name" value="BILE ACID-COA:AMINO ACID N-ACYLTRANSFERASE"/>
    <property type="match status" value="1"/>
</dbReference>
<protein>
    <submittedName>
        <fullName evidence="5">Bile acid-CoA:amino acid N-acyltransferase</fullName>
    </submittedName>
</protein>
<dbReference type="Ensembl" id="ENSPSNT00000012986.1">
    <property type="protein sequence ID" value="ENSPSNP00000011457.1"/>
    <property type="gene ID" value="ENSPSNG00000008311.1"/>
</dbReference>
<feature type="active site" description="Charge relay system" evidence="2">
    <location>
        <position position="234"/>
    </location>
</feature>